<name>A0A410WS64_9BACL</name>
<evidence type="ECO:0000256" key="1">
    <source>
        <dbReference type="ARBA" id="ARBA00000085"/>
    </source>
</evidence>
<dbReference type="EMBL" id="JAMDMJ010000008">
    <property type="protein sequence ID" value="MCY9595406.1"/>
    <property type="molecule type" value="Genomic_DNA"/>
</dbReference>
<feature type="transmembrane region" description="Helical" evidence="12">
    <location>
        <begin position="108"/>
        <end position="130"/>
    </location>
</feature>
<evidence type="ECO:0000256" key="8">
    <source>
        <dbReference type="ARBA" id="ARBA00022840"/>
    </source>
</evidence>
<dbReference type="SMART" id="SM00387">
    <property type="entry name" value="HATPase_c"/>
    <property type="match status" value="1"/>
</dbReference>
<feature type="transmembrane region" description="Helical" evidence="12">
    <location>
        <begin position="73"/>
        <end position="96"/>
    </location>
</feature>
<dbReference type="RefSeq" id="WP_042229821.1">
    <property type="nucleotide sequence ID" value="NZ_CP026520.1"/>
</dbReference>
<sequence length="507" mass="56466">MDNLGDYFKSFFANISTLLTFTYLGSLAYKYILYRVPVNWMKVLYILLSIAAGWLSMLYGARLTPSVIFDLRFVPILAAPLFLSRPSHIMLIGIGIGLTRLSFGLDHAAWAGFGNMVILGIVTALTSELLKRTSLRQTVRILLLILIVNLFNVANIAILGVYPVATYLIELAPLSGTAGLFFSFFFTFILHDFKADFLRREALNKTNQELAEQFRLAEERTAELQQIHDELEVKNEELVAASRYKSEFLANMSHELRTPLNSMLILSQFLAENQNGTLSEEEIEFAGIIHSSGQDLLTLINDILDLSKIEAGHMSITPGEVNVSEVVEAMTRTFEPVAAQKGLYFHIRSTGVPDIIHTDEQRLQQILKNLLSNAFKFTKRGGVTLTFYIEMDAKGLQHPAAAIRDTGIGIRADKREQIFEAFYQADGTTSRKFGGTGLGLSISRQFARLLGGEIRLTSEEGTGSTFTLLLPSSSLSGQERELRQLVDDAKLPRLTPLSSPLPEESNR</sequence>
<dbReference type="InterPro" id="IPR036890">
    <property type="entry name" value="HATPase_C_sf"/>
</dbReference>
<keyword evidence="5" id="KW-0808">Transferase</keyword>
<evidence type="ECO:0000313" key="14">
    <source>
        <dbReference type="EMBL" id="MCY9595406.1"/>
    </source>
</evidence>
<keyword evidence="17" id="KW-1185">Reference proteome</keyword>
<feature type="transmembrane region" description="Helical" evidence="12">
    <location>
        <begin position="12"/>
        <end position="32"/>
    </location>
</feature>
<comment type="catalytic activity">
    <reaction evidence="1">
        <text>ATP + protein L-histidine = ADP + protein N-phospho-L-histidine.</text>
        <dbReference type="EC" id="2.7.13.3"/>
    </reaction>
</comment>
<evidence type="ECO:0000256" key="7">
    <source>
        <dbReference type="ARBA" id="ARBA00022777"/>
    </source>
</evidence>
<organism evidence="15 16">
    <name type="scientific">Paenibacillus chitinolyticus</name>
    <dbReference type="NCBI Taxonomy" id="79263"/>
    <lineage>
        <taxon>Bacteria</taxon>
        <taxon>Bacillati</taxon>
        <taxon>Bacillota</taxon>
        <taxon>Bacilli</taxon>
        <taxon>Bacillales</taxon>
        <taxon>Paenibacillaceae</taxon>
        <taxon>Paenibacillus</taxon>
    </lineage>
</organism>
<evidence type="ECO:0000256" key="4">
    <source>
        <dbReference type="ARBA" id="ARBA00022553"/>
    </source>
</evidence>
<dbReference type="OrthoDB" id="9813394at2"/>
<dbReference type="AlphaFoldDB" id="A0A410WS64"/>
<protein>
    <recommendedName>
        <fullName evidence="10">Circadian input-output histidine kinase CikA</fullName>
        <ecNumber evidence="3">2.7.13.3</ecNumber>
    </recommendedName>
</protein>
<comment type="similarity">
    <text evidence="2">In the N-terminal section; belongs to the phytochrome family.</text>
</comment>
<dbReference type="PROSITE" id="PS50109">
    <property type="entry name" value="HIS_KIN"/>
    <property type="match status" value="1"/>
</dbReference>
<keyword evidence="6" id="KW-0547">Nucleotide-binding</keyword>
<dbReference type="EC" id="2.7.13.3" evidence="3"/>
<keyword evidence="12" id="KW-0472">Membrane</keyword>
<dbReference type="SUPFAM" id="SSF55874">
    <property type="entry name" value="ATPase domain of HSP90 chaperone/DNA topoisomerase II/histidine kinase"/>
    <property type="match status" value="1"/>
</dbReference>
<feature type="domain" description="Histidine kinase" evidence="13">
    <location>
        <begin position="251"/>
        <end position="474"/>
    </location>
</feature>
<dbReference type="InterPro" id="IPR004358">
    <property type="entry name" value="Sig_transdc_His_kin-like_C"/>
</dbReference>
<dbReference type="InterPro" id="IPR003594">
    <property type="entry name" value="HATPase_dom"/>
</dbReference>
<evidence type="ECO:0000256" key="2">
    <source>
        <dbReference type="ARBA" id="ARBA00006402"/>
    </source>
</evidence>
<evidence type="ECO:0000256" key="10">
    <source>
        <dbReference type="ARBA" id="ARBA00074306"/>
    </source>
</evidence>
<keyword evidence="9" id="KW-0902">Two-component regulatory system</keyword>
<evidence type="ECO:0000313" key="15">
    <source>
        <dbReference type="EMBL" id="QAV17182.1"/>
    </source>
</evidence>
<evidence type="ECO:0000259" key="13">
    <source>
        <dbReference type="PROSITE" id="PS50109"/>
    </source>
</evidence>
<dbReference type="Proteomes" id="UP000288943">
    <property type="component" value="Chromosome"/>
</dbReference>
<keyword evidence="4" id="KW-0597">Phosphoprotein</keyword>
<evidence type="ECO:0000256" key="11">
    <source>
        <dbReference type="SAM" id="Coils"/>
    </source>
</evidence>
<dbReference type="InterPro" id="IPR003661">
    <property type="entry name" value="HisK_dim/P_dom"/>
</dbReference>
<reference evidence="14 17" key="2">
    <citation type="submission" date="2022-05" db="EMBL/GenBank/DDBJ databases">
        <title>Genome Sequencing of Bee-Associated Microbes.</title>
        <authorList>
            <person name="Dunlap C."/>
        </authorList>
    </citation>
    <scope>NUCLEOTIDE SEQUENCE [LARGE SCALE GENOMIC DNA]</scope>
    <source>
        <strain evidence="14 17">NRRL B-23120</strain>
    </source>
</reference>
<feature type="coiled-coil region" evidence="11">
    <location>
        <begin position="200"/>
        <end position="241"/>
    </location>
</feature>
<keyword evidence="12" id="KW-0812">Transmembrane</keyword>
<dbReference type="Gene3D" id="3.30.565.10">
    <property type="entry name" value="Histidine kinase-like ATPase, C-terminal domain"/>
    <property type="match status" value="1"/>
</dbReference>
<dbReference type="KEGG" id="pchi:PC41400_05695"/>
<dbReference type="Pfam" id="PF00512">
    <property type="entry name" value="HisKA"/>
    <property type="match status" value="1"/>
</dbReference>
<proteinExistence type="inferred from homology"/>
<dbReference type="CDD" id="cd16922">
    <property type="entry name" value="HATPase_EvgS-ArcB-TorS-like"/>
    <property type="match status" value="1"/>
</dbReference>
<evidence type="ECO:0000313" key="17">
    <source>
        <dbReference type="Proteomes" id="UP001527202"/>
    </source>
</evidence>
<dbReference type="EMBL" id="CP026520">
    <property type="protein sequence ID" value="QAV17182.1"/>
    <property type="molecule type" value="Genomic_DNA"/>
</dbReference>
<dbReference type="GeneID" id="95374309"/>
<accession>A0A410WS64</accession>
<dbReference type="Pfam" id="PF02518">
    <property type="entry name" value="HATPase_c"/>
    <property type="match status" value="1"/>
</dbReference>
<reference evidence="15 16" key="1">
    <citation type="submission" date="2018-01" db="EMBL/GenBank/DDBJ databases">
        <title>The whole genome sequencing and assembly of Paenibacillus chitinolyticus KCCM 41400 strain.</title>
        <authorList>
            <person name="Kim J.-Y."/>
            <person name="Park M.-K."/>
            <person name="Lee Y.-J."/>
            <person name="Yi H."/>
            <person name="Bahn Y.-S."/>
            <person name="Kim J.F."/>
            <person name="Lee D.-W."/>
        </authorList>
    </citation>
    <scope>NUCLEOTIDE SEQUENCE [LARGE SCALE GENOMIC DNA]</scope>
    <source>
        <strain evidence="15 16">KCCM 41400</strain>
    </source>
</reference>
<keyword evidence="8 14" id="KW-0067">ATP-binding</keyword>
<evidence type="ECO:0000313" key="16">
    <source>
        <dbReference type="Proteomes" id="UP000288943"/>
    </source>
</evidence>
<dbReference type="Proteomes" id="UP001527202">
    <property type="component" value="Unassembled WGS sequence"/>
</dbReference>
<keyword evidence="11" id="KW-0175">Coiled coil</keyword>
<dbReference type="InterPro" id="IPR005467">
    <property type="entry name" value="His_kinase_dom"/>
</dbReference>
<dbReference type="SUPFAM" id="SSF47384">
    <property type="entry name" value="Homodimeric domain of signal transducing histidine kinase"/>
    <property type="match status" value="1"/>
</dbReference>
<gene>
    <name evidence="14" type="ORF">M5X16_06465</name>
    <name evidence="15" type="ORF">PC41400_05695</name>
</gene>
<feature type="transmembrane region" description="Helical" evidence="12">
    <location>
        <begin position="171"/>
        <end position="190"/>
    </location>
</feature>
<dbReference type="PRINTS" id="PR00344">
    <property type="entry name" value="BCTRLSENSOR"/>
</dbReference>
<dbReference type="CDD" id="cd00082">
    <property type="entry name" value="HisKA"/>
    <property type="match status" value="1"/>
</dbReference>
<dbReference type="Gene3D" id="1.10.287.130">
    <property type="match status" value="1"/>
</dbReference>
<dbReference type="GO" id="GO:0005524">
    <property type="term" value="F:ATP binding"/>
    <property type="evidence" value="ECO:0007669"/>
    <property type="project" value="UniProtKB-KW"/>
</dbReference>
<dbReference type="InterPro" id="IPR036097">
    <property type="entry name" value="HisK_dim/P_sf"/>
</dbReference>
<dbReference type="FunFam" id="3.30.565.10:FF:000010">
    <property type="entry name" value="Sensor histidine kinase RcsC"/>
    <property type="match status" value="1"/>
</dbReference>
<dbReference type="InterPro" id="IPR050736">
    <property type="entry name" value="Sensor_HK_Regulatory"/>
</dbReference>
<evidence type="ECO:0000256" key="12">
    <source>
        <dbReference type="SAM" id="Phobius"/>
    </source>
</evidence>
<evidence type="ECO:0000256" key="5">
    <source>
        <dbReference type="ARBA" id="ARBA00022679"/>
    </source>
</evidence>
<dbReference type="GO" id="GO:0000155">
    <property type="term" value="F:phosphorelay sensor kinase activity"/>
    <property type="evidence" value="ECO:0007669"/>
    <property type="project" value="InterPro"/>
</dbReference>
<evidence type="ECO:0000256" key="6">
    <source>
        <dbReference type="ARBA" id="ARBA00022741"/>
    </source>
</evidence>
<dbReference type="PANTHER" id="PTHR43711">
    <property type="entry name" value="TWO-COMPONENT HISTIDINE KINASE"/>
    <property type="match status" value="1"/>
</dbReference>
<evidence type="ECO:0000256" key="3">
    <source>
        <dbReference type="ARBA" id="ARBA00012438"/>
    </source>
</evidence>
<keyword evidence="7 15" id="KW-0418">Kinase</keyword>
<evidence type="ECO:0000256" key="9">
    <source>
        <dbReference type="ARBA" id="ARBA00023012"/>
    </source>
</evidence>
<dbReference type="PANTHER" id="PTHR43711:SF26">
    <property type="entry name" value="SENSOR HISTIDINE KINASE RCSC"/>
    <property type="match status" value="1"/>
</dbReference>
<feature type="transmembrane region" description="Helical" evidence="12">
    <location>
        <begin position="44"/>
        <end position="61"/>
    </location>
</feature>
<dbReference type="SMART" id="SM00388">
    <property type="entry name" value="HisKA"/>
    <property type="match status" value="1"/>
</dbReference>
<feature type="transmembrane region" description="Helical" evidence="12">
    <location>
        <begin position="142"/>
        <end position="165"/>
    </location>
</feature>
<keyword evidence="12" id="KW-1133">Transmembrane helix</keyword>